<sequence>MKSSVAYLGQIKVDGDGLPTTQNKIDDLLNAPNPSYISELQSYLGLLNYYGKFLPNLSALLHPTS</sequence>
<accession>A0A9Q1BZG5</accession>
<protein>
    <submittedName>
        <fullName evidence="1">Uncharacterized protein</fullName>
    </submittedName>
</protein>
<keyword evidence="2" id="KW-1185">Reference proteome</keyword>
<dbReference type="InterPro" id="IPR043502">
    <property type="entry name" value="DNA/RNA_pol_sf"/>
</dbReference>
<proteinExistence type="predicted"/>
<comment type="caution">
    <text evidence="1">The sequence shown here is derived from an EMBL/GenBank/DDBJ whole genome shotgun (WGS) entry which is preliminary data.</text>
</comment>
<dbReference type="PANTHER" id="PTHR37984">
    <property type="entry name" value="PROTEIN CBG26694"/>
    <property type="match status" value="1"/>
</dbReference>
<dbReference type="AlphaFoldDB" id="A0A9Q1BZG5"/>
<reference evidence="1" key="1">
    <citation type="submission" date="2021-10" db="EMBL/GenBank/DDBJ databases">
        <title>Tropical sea cucumber genome reveals ecological adaptation and Cuvierian tubules defense mechanism.</title>
        <authorList>
            <person name="Chen T."/>
        </authorList>
    </citation>
    <scope>NUCLEOTIDE SEQUENCE</scope>
    <source>
        <strain evidence="1">Nanhai2018</strain>
        <tissue evidence="1">Muscle</tissue>
    </source>
</reference>
<organism evidence="1 2">
    <name type="scientific">Holothuria leucospilota</name>
    <name type="common">Black long sea cucumber</name>
    <name type="synonym">Mertensiothuria leucospilota</name>
    <dbReference type="NCBI Taxonomy" id="206669"/>
    <lineage>
        <taxon>Eukaryota</taxon>
        <taxon>Metazoa</taxon>
        <taxon>Echinodermata</taxon>
        <taxon>Eleutherozoa</taxon>
        <taxon>Echinozoa</taxon>
        <taxon>Holothuroidea</taxon>
        <taxon>Aspidochirotacea</taxon>
        <taxon>Aspidochirotida</taxon>
        <taxon>Holothuriidae</taxon>
        <taxon>Holothuria</taxon>
    </lineage>
</organism>
<dbReference type="SUPFAM" id="SSF56672">
    <property type="entry name" value="DNA/RNA polymerases"/>
    <property type="match status" value="1"/>
</dbReference>
<dbReference type="InterPro" id="IPR050951">
    <property type="entry name" value="Retrovirus_Pol_polyprotein"/>
</dbReference>
<dbReference type="PANTHER" id="PTHR37984:SF10">
    <property type="entry name" value="RIBONUCLEASE H"/>
    <property type="match status" value="1"/>
</dbReference>
<evidence type="ECO:0000313" key="2">
    <source>
        <dbReference type="Proteomes" id="UP001152320"/>
    </source>
</evidence>
<dbReference type="Gene3D" id="3.30.70.270">
    <property type="match status" value="1"/>
</dbReference>
<dbReference type="InterPro" id="IPR043128">
    <property type="entry name" value="Rev_trsase/Diguanyl_cyclase"/>
</dbReference>
<name>A0A9Q1BZG5_HOLLE</name>
<dbReference type="EMBL" id="JAIZAY010000010">
    <property type="protein sequence ID" value="KAJ8035286.1"/>
    <property type="molecule type" value="Genomic_DNA"/>
</dbReference>
<evidence type="ECO:0000313" key="1">
    <source>
        <dbReference type="EMBL" id="KAJ8035286.1"/>
    </source>
</evidence>
<gene>
    <name evidence="1" type="ORF">HOLleu_22460</name>
</gene>
<dbReference type="Proteomes" id="UP001152320">
    <property type="component" value="Chromosome 10"/>
</dbReference>
<dbReference type="OrthoDB" id="775972at2759"/>